<protein>
    <submittedName>
        <fullName evidence="3">Helix-turn-helix domain-containing protein</fullName>
    </submittedName>
</protein>
<dbReference type="EMBL" id="VKKZ01000020">
    <property type="protein sequence ID" value="KAA6434700.1"/>
    <property type="molecule type" value="Genomic_DNA"/>
</dbReference>
<dbReference type="Proteomes" id="UP000323866">
    <property type="component" value="Unassembled WGS sequence"/>
</dbReference>
<reference evidence="4 6" key="3">
    <citation type="submission" date="2024-08" db="EMBL/GenBank/DDBJ databases">
        <authorList>
            <person name="Wei W."/>
        </authorList>
    </citation>
    <scope>NUCLEOTIDE SEQUENCE [LARGE SCALE GENOMIC DNA]</scope>
    <source>
        <strain evidence="4 6">XU2</strain>
    </source>
</reference>
<reference evidence="3 5" key="2">
    <citation type="submission" date="2019-09" db="EMBL/GenBank/DDBJ databases">
        <title>A bacterium isolated from glacier soil.</title>
        <authorList>
            <person name="Liu Q."/>
        </authorList>
    </citation>
    <scope>NUCLEOTIDE SEQUENCE [LARGE SCALE GENOMIC DNA]</scope>
    <source>
        <strain evidence="3 5">MDT1-10-3</strain>
    </source>
</reference>
<dbReference type="InterPro" id="IPR010093">
    <property type="entry name" value="SinI_DNA-bd"/>
</dbReference>
<dbReference type="EMBL" id="JBGOGF010000002">
    <property type="protein sequence ID" value="MFA1770631.1"/>
    <property type="molecule type" value="Genomic_DNA"/>
</dbReference>
<reference evidence="3 5" key="1">
    <citation type="submission" date="2019-07" db="EMBL/GenBank/DDBJ databases">
        <authorList>
            <person name="Qu J.-H."/>
        </authorList>
    </citation>
    <scope>NUCLEOTIDE SEQUENCE [LARGE SCALE GENOMIC DNA]</scope>
    <source>
        <strain evidence="3 5">MDT1-10-3</strain>
    </source>
</reference>
<gene>
    <name evidence="4" type="ORF">ACD591_04955</name>
    <name evidence="3" type="ORF">FOE74_11010</name>
</gene>
<dbReference type="Pfam" id="PF12728">
    <property type="entry name" value="HTH_17"/>
    <property type="match status" value="1"/>
</dbReference>
<feature type="compositionally biased region" description="Basic and acidic residues" evidence="1">
    <location>
        <begin position="93"/>
        <end position="106"/>
    </location>
</feature>
<comment type="caution">
    <text evidence="3">The sequence shown here is derived from an EMBL/GenBank/DDBJ whole genome shotgun (WGS) entry which is preliminary data.</text>
</comment>
<evidence type="ECO:0000313" key="5">
    <source>
        <dbReference type="Proteomes" id="UP000323866"/>
    </source>
</evidence>
<dbReference type="Proteomes" id="UP001570846">
    <property type="component" value="Unassembled WGS sequence"/>
</dbReference>
<dbReference type="RefSeq" id="WP_149098642.1">
    <property type="nucleotide sequence ID" value="NZ_BMMG01000003.1"/>
</dbReference>
<feature type="region of interest" description="Disordered" evidence="1">
    <location>
        <begin position="93"/>
        <end position="114"/>
    </location>
</feature>
<evidence type="ECO:0000313" key="4">
    <source>
        <dbReference type="EMBL" id="MFA1770631.1"/>
    </source>
</evidence>
<evidence type="ECO:0000313" key="6">
    <source>
        <dbReference type="Proteomes" id="UP001570846"/>
    </source>
</evidence>
<sequence>MNIIVTTETHLRELITQAISTELRLALDSSRQKQTATDSLSEILNVQQAAKLLNLASSTIYGLVNKSKLPHYKKGGKLRFKRSQLLEWIDSGEKKTQSQIEKEVRIHTRRPSKF</sequence>
<proteinExistence type="predicted"/>
<keyword evidence="6" id="KW-1185">Reference proteome</keyword>
<dbReference type="GO" id="GO:0003677">
    <property type="term" value="F:DNA binding"/>
    <property type="evidence" value="ECO:0007669"/>
    <property type="project" value="InterPro"/>
</dbReference>
<dbReference type="InterPro" id="IPR041657">
    <property type="entry name" value="HTH_17"/>
</dbReference>
<evidence type="ECO:0000313" key="3">
    <source>
        <dbReference type="EMBL" id="KAA6434700.1"/>
    </source>
</evidence>
<feature type="domain" description="Helix-turn-helix" evidence="2">
    <location>
        <begin position="44"/>
        <end position="91"/>
    </location>
</feature>
<dbReference type="InterPro" id="IPR009061">
    <property type="entry name" value="DNA-bd_dom_put_sf"/>
</dbReference>
<dbReference type="SUPFAM" id="SSF46955">
    <property type="entry name" value="Putative DNA-binding domain"/>
    <property type="match status" value="1"/>
</dbReference>
<evidence type="ECO:0000256" key="1">
    <source>
        <dbReference type="SAM" id="MobiDB-lite"/>
    </source>
</evidence>
<name>A0A5M8QIC1_9BACT</name>
<accession>A0A5M8QIC1</accession>
<evidence type="ECO:0000259" key="2">
    <source>
        <dbReference type="Pfam" id="PF12728"/>
    </source>
</evidence>
<dbReference type="AlphaFoldDB" id="A0A5M8QIC1"/>
<dbReference type="OrthoDB" id="597977at2"/>
<dbReference type="NCBIfam" id="TIGR01764">
    <property type="entry name" value="excise"/>
    <property type="match status" value="1"/>
</dbReference>
<organism evidence="3 5">
    <name type="scientific">Rufibacter glacialis</name>
    <dbReference type="NCBI Taxonomy" id="1259555"/>
    <lineage>
        <taxon>Bacteria</taxon>
        <taxon>Pseudomonadati</taxon>
        <taxon>Bacteroidota</taxon>
        <taxon>Cytophagia</taxon>
        <taxon>Cytophagales</taxon>
        <taxon>Hymenobacteraceae</taxon>
        <taxon>Rufibacter</taxon>
    </lineage>
</organism>